<dbReference type="GO" id="GO:0005829">
    <property type="term" value="C:cytosol"/>
    <property type="evidence" value="ECO:0007669"/>
    <property type="project" value="TreeGrafter"/>
</dbReference>
<name>A0A2S7W9U3_9FLAO</name>
<dbReference type="Gene3D" id="1.10.10.10">
    <property type="entry name" value="Winged helix-like DNA-binding domain superfamily/Winged helix DNA-binding domain"/>
    <property type="match status" value="1"/>
</dbReference>
<evidence type="ECO:0000313" key="2">
    <source>
        <dbReference type="Proteomes" id="UP000237608"/>
    </source>
</evidence>
<dbReference type="RefSeq" id="WP_170039499.1">
    <property type="nucleotide sequence ID" value="NZ_CP150662.1"/>
</dbReference>
<evidence type="ECO:0008006" key="3">
    <source>
        <dbReference type="Google" id="ProtNLM"/>
    </source>
</evidence>
<organism evidence="1 2">
    <name type="scientific">Polaribacter gangjinensis</name>
    <dbReference type="NCBI Taxonomy" id="574710"/>
    <lineage>
        <taxon>Bacteria</taxon>
        <taxon>Pseudomonadati</taxon>
        <taxon>Bacteroidota</taxon>
        <taxon>Flavobacteriia</taxon>
        <taxon>Flavobacteriales</taxon>
        <taxon>Flavobacteriaceae</taxon>
    </lineage>
</organism>
<dbReference type="PANTHER" id="PTHR33221:SF15">
    <property type="entry name" value="HTH-TYPE TRANSCRIPTIONAL REGULATOR YWGB-RELATED"/>
    <property type="match status" value="1"/>
</dbReference>
<keyword evidence="2" id="KW-1185">Reference proteome</keyword>
<dbReference type="Proteomes" id="UP000237608">
    <property type="component" value="Unassembled WGS sequence"/>
</dbReference>
<dbReference type="EMBL" id="MSCL01000001">
    <property type="protein sequence ID" value="PQJ74385.1"/>
    <property type="molecule type" value="Genomic_DNA"/>
</dbReference>
<protein>
    <recommendedName>
        <fullName evidence="3">Transcriptional regulator</fullName>
    </recommendedName>
</protein>
<evidence type="ECO:0000313" key="1">
    <source>
        <dbReference type="EMBL" id="PQJ74385.1"/>
    </source>
</evidence>
<proteinExistence type="predicted"/>
<dbReference type="SUPFAM" id="SSF46785">
    <property type="entry name" value="Winged helix' DNA-binding domain"/>
    <property type="match status" value="1"/>
</dbReference>
<gene>
    <name evidence="1" type="ORF">BTO13_03455</name>
</gene>
<dbReference type="NCBIfam" id="TIGR00738">
    <property type="entry name" value="rrf2_super"/>
    <property type="match status" value="1"/>
</dbReference>
<dbReference type="GO" id="GO:0003700">
    <property type="term" value="F:DNA-binding transcription factor activity"/>
    <property type="evidence" value="ECO:0007669"/>
    <property type="project" value="TreeGrafter"/>
</dbReference>
<sequence length="146" mass="16522">MLSKASKYVISAVLYMTKNATLENKLGSLEIAKRLNIPAPFLAKSLQKLSKKGIISSVKGPNGGFYLSNENKDKTLFDVIDCVDSVEKFNQCYLGHEYCNEENPCVVHFLYAPFKSTLITKLKTKTILQMAEEYQNNTNFTLKKRL</sequence>
<dbReference type="InterPro" id="IPR036390">
    <property type="entry name" value="WH_DNA-bd_sf"/>
</dbReference>
<reference evidence="1 2" key="1">
    <citation type="submission" date="2016-12" db="EMBL/GenBank/DDBJ databases">
        <title>Trade-off between light-utilization and light-protection in marine flavobacteria.</title>
        <authorList>
            <person name="Kumagai Y."/>
            <person name="Yoshizawa S."/>
            <person name="Kogure K."/>
            <person name="Iwasaki W."/>
        </authorList>
    </citation>
    <scope>NUCLEOTIDE SEQUENCE [LARGE SCALE GENOMIC DNA]</scope>
    <source>
        <strain evidence="1 2">KCTC 22729</strain>
    </source>
</reference>
<dbReference type="InterPro" id="IPR030489">
    <property type="entry name" value="TR_Rrf2-type_CS"/>
</dbReference>
<comment type="caution">
    <text evidence="1">The sequence shown here is derived from an EMBL/GenBank/DDBJ whole genome shotgun (WGS) entry which is preliminary data.</text>
</comment>
<dbReference type="PANTHER" id="PTHR33221">
    <property type="entry name" value="WINGED HELIX-TURN-HELIX TRANSCRIPTIONAL REGULATOR, RRF2 FAMILY"/>
    <property type="match status" value="1"/>
</dbReference>
<dbReference type="Pfam" id="PF02082">
    <property type="entry name" value="Rrf2"/>
    <property type="match status" value="1"/>
</dbReference>
<dbReference type="PROSITE" id="PS01332">
    <property type="entry name" value="HTH_RRF2_1"/>
    <property type="match status" value="1"/>
</dbReference>
<accession>A0A2S7W9U3</accession>
<dbReference type="AlphaFoldDB" id="A0A2S7W9U3"/>
<dbReference type="PROSITE" id="PS51197">
    <property type="entry name" value="HTH_RRF2_2"/>
    <property type="match status" value="1"/>
</dbReference>
<dbReference type="InterPro" id="IPR036388">
    <property type="entry name" value="WH-like_DNA-bd_sf"/>
</dbReference>
<dbReference type="InterPro" id="IPR000944">
    <property type="entry name" value="Tscrpt_reg_Rrf2"/>
</dbReference>